<dbReference type="STRING" id="1385511.GCA_000425225_00669"/>
<dbReference type="InterPro" id="IPR037208">
    <property type="entry name" value="Spo0E-like_sf"/>
</dbReference>
<dbReference type="GO" id="GO:0043937">
    <property type="term" value="P:regulation of sporulation"/>
    <property type="evidence" value="ECO:0007669"/>
    <property type="project" value="InterPro"/>
</dbReference>
<protein>
    <recommendedName>
        <fullName evidence="3">Aspartyl-phosphate phosphatase Spo0E family protein</fullName>
    </recommendedName>
</protein>
<dbReference type="Gene3D" id="4.10.280.10">
    <property type="entry name" value="Helix-loop-helix DNA-binding domain"/>
    <property type="match status" value="1"/>
</dbReference>
<dbReference type="InterPro" id="IPR036638">
    <property type="entry name" value="HLH_DNA-bd_sf"/>
</dbReference>
<sequence length="56" mass="6448">MERKRNEMMKLAAEKGFSHPQTVQLSQELDDLLNKLHKQGKKVDCKSVMASLLFCL</sequence>
<dbReference type="Pfam" id="PF09388">
    <property type="entry name" value="SpoOE-like"/>
    <property type="match status" value="1"/>
</dbReference>
<proteinExistence type="predicted"/>
<evidence type="ECO:0000313" key="2">
    <source>
        <dbReference type="Proteomes" id="UP000030403"/>
    </source>
</evidence>
<name>A0A0A5G4J1_9BACI</name>
<dbReference type="Proteomes" id="UP000030403">
    <property type="component" value="Unassembled WGS sequence"/>
</dbReference>
<keyword evidence="2" id="KW-1185">Reference proteome</keyword>
<dbReference type="SUPFAM" id="SSF140500">
    <property type="entry name" value="BAS1536-like"/>
    <property type="match status" value="1"/>
</dbReference>
<dbReference type="GO" id="GO:0046983">
    <property type="term" value="F:protein dimerization activity"/>
    <property type="evidence" value="ECO:0007669"/>
    <property type="project" value="InterPro"/>
</dbReference>
<organism evidence="1 2">
    <name type="scientific">Pontibacillus marinus BH030004 = DSM 16465</name>
    <dbReference type="NCBI Taxonomy" id="1385511"/>
    <lineage>
        <taxon>Bacteria</taxon>
        <taxon>Bacillati</taxon>
        <taxon>Bacillota</taxon>
        <taxon>Bacilli</taxon>
        <taxon>Bacillales</taxon>
        <taxon>Bacillaceae</taxon>
        <taxon>Pontibacillus</taxon>
    </lineage>
</organism>
<accession>A0A0A5G4J1</accession>
<evidence type="ECO:0000313" key="1">
    <source>
        <dbReference type="EMBL" id="KGX86058.1"/>
    </source>
</evidence>
<dbReference type="InterPro" id="IPR018540">
    <property type="entry name" value="Spo0E-like"/>
</dbReference>
<gene>
    <name evidence="1" type="ORF">N783_12915</name>
</gene>
<dbReference type="EMBL" id="AVPF01000034">
    <property type="protein sequence ID" value="KGX86058.1"/>
    <property type="molecule type" value="Genomic_DNA"/>
</dbReference>
<reference evidence="1 2" key="1">
    <citation type="submission" date="2013-08" db="EMBL/GenBank/DDBJ databases">
        <authorList>
            <person name="Huang J."/>
            <person name="Wang G."/>
        </authorList>
    </citation>
    <scope>NUCLEOTIDE SEQUENCE [LARGE SCALE GENOMIC DNA]</scope>
    <source>
        <strain evidence="1 2">BH030004</strain>
    </source>
</reference>
<dbReference type="AlphaFoldDB" id="A0A0A5G4J1"/>
<evidence type="ECO:0008006" key="3">
    <source>
        <dbReference type="Google" id="ProtNLM"/>
    </source>
</evidence>
<comment type="caution">
    <text evidence="1">The sequence shown here is derived from an EMBL/GenBank/DDBJ whole genome shotgun (WGS) entry which is preliminary data.</text>
</comment>